<accession>A0A5C4JKE8</accession>
<dbReference type="Proteomes" id="UP000309174">
    <property type="component" value="Unassembled WGS sequence"/>
</dbReference>
<evidence type="ECO:0000256" key="2">
    <source>
        <dbReference type="SAM" id="MobiDB-lite"/>
    </source>
</evidence>
<comment type="caution">
    <text evidence="3">The sequence shown here is derived from an EMBL/GenBank/DDBJ whole genome shotgun (WGS) entry which is preliminary data.</text>
</comment>
<feature type="coiled-coil region" evidence="1">
    <location>
        <begin position="137"/>
        <end position="210"/>
    </location>
</feature>
<gene>
    <name evidence="3" type="ORF">ETD83_01100</name>
</gene>
<sequence>MTELAPRQPAACAASGFRALSADLSPEVATWARELRTIWTAAGMTINRFAGRYPVDKGTLSRYLNGKRVPRDQWFLNTLLAIQAEQGKEVSQEVRDHLTELHLEALKVAHPHEYRVRVVSEELELALVGQHEAERYARALEEQLAERIRQVEELTDQHGRLRAAWDVDRAAMEAEKDRLEQEIAALEHRLRQAQERIAQTEHRCRQLEDILSHLQDGQSGDTADSTHSDTSAGGAAGSVSDLPLTTPEIAAEMLAAFRKAGARPQALALAVRAVTEVSVTTDPGDVARLLEELRELKADDAARTWAERAVPVVRVTAPSEAARLLAELRQARAQDLALEWAPRIVAEVSLTSDTGDVATLLEELRRLGVQKPAWALAEWAAREVEVSNSWSVVRILVELRKLHPQSALLLAERAVPDVNVTDAFDLLQMLLELRKLNAWALAKALAERAIPVVRISSTFYMAQMLQEVRRLDPQLALALAERAVLAAETSNPFDIVLLLEELRGMGAHGLAEKLGQRTSRGANPFGFDPTGVAVDVSGFGPHA</sequence>
<keyword evidence="4" id="KW-1185">Reference proteome</keyword>
<reference evidence="3 4" key="1">
    <citation type="submission" date="2019-05" db="EMBL/GenBank/DDBJ databases">
        <title>Draft genome sequence of Actinomadura sp. 14C53.</title>
        <authorList>
            <person name="Saricaoglu S."/>
            <person name="Isik K."/>
        </authorList>
    </citation>
    <scope>NUCLEOTIDE SEQUENCE [LARGE SCALE GENOMIC DNA]</scope>
    <source>
        <strain evidence="3 4">14C53</strain>
    </source>
</reference>
<keyword evidence="1" id="KW-0175">Coiled coil</keyword>
<feature type="region of interest" description="Disordered" evidence="2">
    <location>
        <begin position="215"/>
        <end position="241"/>
    </location>
</feature>
<dbReference type="OrthoDB" id="3474881at2"/>
<evidence type="ECO:0000256" key="1">
    <source>
        <dbReference type="SAM" id="Coils"/>
    </source>
</evidence>
<dbReference type="RefSeq" id="WP_138643146.1">
    <property type="nucleotide sequence ID" value="NZ_VCKW01000002.1"/>
</dbReference>
<dbReference type="AlphaFoldDB" id="A0A5C4JKE8"/>
<name>A0A5C4JKE8_9ACTN</name>
<organism evidence="3 4">
    <name type="scientific">Actinomadura soli</name>
    <dbReference type="NCBI Taxonomy" id="2508997"/>
    <lineage>
        <taxon>Bacteria</taxon>
        <taxon>Bacillati</taxon>
        <taxon>Actinomycetota</taxon>
        <taxon>Actinomycetes</taxon>
        <taxon>Streptosporangiales</taxon>
        <taxon>Thermomonosporaceae</taxon>
        <taxon>Actinomadura</taxon>
    </lineage>
</organism>
<protein>
    <submittedName>
        <fullName evidence="3">Uncharacterized protein</fullName>
    </submittedName>
</protein>
<feature type="compositionally biased region" description="Polar residues" evidence="2">
    <location>
        <begin position="215"/>
        <end position="231"/>
    </location>
</feature>
<dbReference type="EMBL" id="VCKW01000002">
    <property type="protein sequence ID" value="TMR07373.1"/>
    <property type="molecule type" value="Genomic_DNA"/>
</dbReference>
<evidence type="ECO:0000313" key="3">
    <source>
        <dbReference type="EMBL" id="TMR07373.1"/>
    </source>
</evidence>
<evidence type="ECO:0000313" key="4">
    <source>
        <dbReference type="Proteomes" id="UP000309174"/>
    </source>
</evidence>
<proteinExistence type="predicted"/>